<protein>
    <submittedName>
        <fullName evidence="2">Uncharacterized protein</fullName>
    </submittedName>
</protein>
<evidence type="ECO:0000313" key="2">
    <source>
        <dbReference type="EMBL" id="SMO33322.1"/>
    </source>
</evidence>
<evidence type="ECO:0000313" key="3">
    <source>
        <dbReference type="Proteomes" id="UP000319040"/>
    </source>
</evidence>
<feature type="compositionally biased region" description="Polar residues" evidence="1">
    <location>
        <begin position="466"/>
        <end position="476"/>
    </location>
</feature>
<name>A0A521AEV1_SACCC</name>
<reference evidence="2 3" key="1">
    <citation type="submission" date="2017-05" db="EMBL/GenBank/DDBJ databases">
        <authorList>
            <person name="Varghese N."/>
            <person name="Submissions S."/>
        </authorList>
    </citation>
    <scope>NUCLEOTIDE SEQUENCE [LARGE SCALE GENOMIC DNA]</scope>
    <source>
        <strain evidence="2 3">DSM 27040</strain>
    </source>
</reference>
<organism evidence="2 3">
    <name type="scientific">Saccharicrinis carchari</name>
    <dbReference type="NCBI Taxonomy" id="1168039"/>
    <lineage>
        <taxon>Bacteria</taxon>
        <taxon>Pseudomonadati</taxon>
        <taxon>Bacteroidota</taxon>
        <taxon>Bacteroidia</taxon>
        <taxon>Marinilabiliales</taxon>
        <taxon>Marinilabiliaceae</taxon>
        <taxon>Saccharicrinis</taxon>
    </lineage>
</organism>
<proteinExistence type="predicted"/>
<dbReference type="Proteomes" id="UP000319040">
    <property type="component" value="Unassembled WGS sequence"/>
</dbReference>
<evidence type="ECO:0000256" key="1">
    <source>
        <dbReference type="SAM" id="MobiDB-lite"/>
    </source>
</evidence>
<feature type="compositionally biased region" description="Acidic residues" evidence="1">
    <location>
        <begin position="477"/>
        <end position="488"/>
    </location>
</feature>
<gene>
    <name evidence="2" type="ORF">SAMN06265379_10197</name>
</gene>
<feature type="region of interest" description="Disordered" evidence="1">
    <location>
        <begin position="466"/>
        <end position="488"/>
    </location>
</feature>
<dbReference type="OrthoDB" id="9757728at2"/>
<accession>A0A521AEV1</accession>
<keyword evidence="3" id="KW-1185">Reference proteome</keyword>
<dbReference type="RefSeq" id="WP_142531518.1">
    <property type="nucleotide sequence ID" value="NZ_FXTB01000001.1"/>
</dbReference>
<dbReference type="EMBL" id="FXTB01000001">
    <property type="protein sequence ID" value="SMO33322.1"/>
    <property type="molecule type" value="Genomic_DNA"/>
</dbReference>
<sequence>MADFNKAQEALRTIQQRVAQEQKNIFHDKEKLKKLEIQKKNVVRVYTEESGHYKKIVAEERNLKRNIAGKQAELNAMLSDKVGAIREFQGFTDPRKNIGLLNDSTPILMFPVRLETRFKTLESNDGTAYQLWVRIFPDECSIDTFDDTLSDSEVEKAKEYWASIWEAGIPATEPINEFVKDKHRGAWRKLMGHFNAGRAYWVSNAYKPEDEDMLPTRQNESDVILVIPTYDLPSEAEQKALQKYWGTYYLAKGNDETIQKAFDNFMAETGTSDEVASKILGKYTPSNIKREATVEKPLVVVSFVVFNAPQNTDSKLNAWTQAAEVRTFPERFVLLGYQNNDLDAEINQLGNLIPDPIIVGPDTRDDIEEVLRGVHGESFDELNDDEKAVKYIEYLSEQAETKWLFNFNEAVNMGLGFKVNLTPTQFKRGFSRLFVIGIKMRADSDEGQQLVEELFKNHQFGDNTFSIIPQGTPTNNTEEEGSGYSVEEDPDEAFDRYFEQGKPDDPYERSTRRDGRWLANMLGIDVYNSGLNLAENYYHTDQCEAAAMHTALWNATIGYYMESMLTPVASDWEIDRLRWFLINYVSGRGRVPSIRIDDQPYGILPATTFRNYKFMEQREVIGRAYSDDYPSLLKIYKVLEIVKKDWEKHLGKVAHVGKKGDAHQILLQALGLHATSVEYDRRVADNLYANFNAMLMHGVELDIQKIEGIYRTFGLLQLQHLGYNHDYKNNPRIPILEKSFLGDAHDLDKFVVDDTPFSEKKPIRPYTEDDKNYIYWLIDKAQNNHRDIKDQKGFKDNKKPIALLYDMLRHAINLEFGNTGLRLYQNAQLVTQQEAAMMRLDADFIGIQENTRLLESKWDIIYRKEPRVNDNGLMIADHISELIKTATSDPSVRYLQEVMAALEHLKDVPTARLERCFAEHLDCCYYRLDSWLMGFLHLQLEYMRFGGESNESDPSDGIYLGAYGLVENLRPENKQLEPKTIDEDLVDIFDPERRNDIMTDSKNAGYVHAPSINHGLTAAVLRNAYISAATPANAETYKVNLSSERVRLALNIIEGMQQGQSLGALLGYHLERGLHDNNVEEMDIFIYELRKVFSLSSNKLKITAIKVGKTSSDPKIQKRYQEEEAEFEEDKAITKIEANNVVDGLELLEHIRTSGKATYPFGFATGTGADKLMQATPNQANAINKEVQRIMNIRDAVADLAISESVHQVVQGNYDRAAGALDAYSKGHYPQLPHVIQSNGSGVSLTNRFGIHLPPLSGPAGTVTPRGITAPRINAWLNTIFPDRNLITCEVVYTVPNYDEGPANTPVSQYASLQDMGLMPIDLLYLEGIDSDKSLSALDDYILKWLYDGASAPTRLDALVEINYTKPSTAAGAFSFFEVSAMIGDLRQLVVSARPLNAADITLQNEAKKDQVSTSVIDPARVSDAVAPLVAAKDSLKTSVLDELSALVDDEDMEVGLANSSAILAGIDSVSTSFVNTTGDISLFGKPQSGSGYVADRKAAIYSGLYKKILEYKDTWDEKVIHYTDLMDVQLPAATSDEARINILQLAEAAISTTIDVTFTDVVGLTAIVVAKKALFDAKHTEIVNYLAADHVALNTLFAATDTLLLGLGDFDVQAPNTGDDIKQIVVLAEDIQKQAEKLYDQLTKNIDDVNQLITDANISADAKAKVKLLTQAAKLLFSEDFQVLPEFTFNDEQAGELQNCINDQAQLLHYQTNDKGEDFPVDNWLYGIARVREKLGSWENTVQLFEAFKPGSPTLDLLPIQLPYQENDTWLAVSYPESYVIESDKLIYTAYNPGFNPTQAQCGLLVDEWTEVIPAKKETTGMTFHYDRPNCEPPQTMLLMTPSEFTGHWKWNDIVNTLHDTLEMAQIRAVEPDHIDETGYAKFLPATVASVTSRPVTMALNYLATAITINQ</sequence>